<feature type="transmembrane region" description="Helical" evidence="1">
    <location>
        <begin position="24"/>
        <end position="47"/>
    </location>
</feature>
<dbReference type="GeneID" id="17302352"/>
<keyword evidence="1" id="KW-0472">Membrane</keyword>
<accession>L1JBW0</accession>
<keyword evidence="1" id="KW-0812">Transmembrane</keyword>
<dbReference type="RefSeq" id="XP_005832565.1">
    <property type="nucleotide sequence ID" value="XM_005832508.1"/>
</dbReference>
<reference evidence="3" key="3">
    <citation type="submission" date="2016-03" db="UniProtKB">
        <authorList>
            <consortium name="EnsemblProtists"/>
        </authorList>
    </citation>
    <scope>IDENTIFICATION</scope>
</reference>
<sequence length="277" mass="31308">MAESYGAAAPMASMVLADKQKRRTLLKVSVFITATIVAVACGVLLAMEHRGNTDNQGALSGAYYAVTKPPAFNFNRFIRNAWFYTGRSSDGQEEGFIEKLARKHHYKLQIHHLQSFKDNEFRAALFSENIHCIVFPPLIHFPGVSELAKKDLRGYVSAGNNVVFIGSYEWLSVMNDVFGFQLMSDYKDGPYYRNDRNVRGTPFQWSLSRLEQPDGSIYSVKVDSIPMDGKCMFDTMGACVVFYVKYNLGTVCYIAFDYDTPYGIGHWDQILHAAMMM</sequence>
<dbReference type="KEGG" id="gtt:GUITHDRAFT_163200"/>
<keyword evidence="4" id="KW-1185">Reference proteome</keyword>
<name>L1JBW0_GUITC</name>
<dbReference type="EMBL" id="JH992998">
    <property type="protein sequence ID" value="EKX45585.1"/>
    <property type="molecule type" value="Genomic_DNA"/>
</dbReference>
<evidence type="ECO:0000256" key="1">
    <source>
        <dbReference type="SAM" id="Phobius"/>
    </source>
</evidence>
<evidence type="ECO:0000313" key="4">
    <source>
        <dbReference type="Proteomes" id="UP000011087"/>
    </source>
</evidence>
<evidence type="ECO:0000313" key="3">
    <source>
        <dbReference type="EnsemblProtists" id="EKX45585"/>
    </source>
</evidence>
<dbReference type="EnsemblProtists" id="EKX45585">
    <property type="protein sequence ID" value="EKX45585"/>
    <property type="gene ID" value="GUITHDRAFT_163200"/>
</dbReference>
<dbReference type="HOGENOM" id="CLU_1006280_0_0_1"/>
<reference evidence="4" key="2">
    <citation type="submission" date="2012-11" db="EMBL/GenBank/DDBJ databases">
        <authorList>
            <person name="Kuo A."/>
            <person name="Curtis B.A."/>
            <person name="Tanifuji G."/>
            <person name="Burki F."/>
            <person name="Gruber A."/>
            <person name="Irimia M."/>
            <person name="Maruyama S."/>
            <person name="Arias M.C."/>
            <person name="Ball S.G."/>
            <person name="Gile G.H."/>
            <person name="Hirakawa Y."/>
            <person name="Hopkins J.F."/>
            <person name="Rensing S.A."/>
            <person name="Schmutz J."/>
            <person name="Symeonidi A."/>
            <person name="Elias M."/>
            <person name="Eveleigh R.J."/>
            <person name="Herman E.K."/>
            <person name="Klute M.J."/>
            <person name="Nakayama T."/>
            <person name="Obornik M."/>
            <person name="Reyes-Prieto A."/>
            <person name="Armbrust E.V."/>
            <person name="Aves S.J."/>
            <person name="Beiko R.G."/>
            <person name="Coutinho P."/>
            <person name="Dacks J.B."/>
            <person name="Durnford D.G."/>
            <person name="Fast N.M."/>
            <person name="Green B.R."/>
            <person name="Grisdale C."/>
            <person name="Hempe F."/>
            <person name="Henrissat B."/>
            <person name="Hoppner M.P."/>
            <person name="Ishida K.-I."/>
            <person name="Kim E."/>
            <person name="Koreny L."/>
            <person name="Kroth P.G."/>
            <person name="Liu Y."/>
            <person name="Malik S.-B."/>
            <person name="Maier U.G."/>
            <person name="McRose D."/>
            <person name="Mock T."/>
            <person name="Neilson J.A."/>
            <person name="Onodera N.T."/>
            <person name="Poole A.M."/>
            <person name="Pritham E.J."/>
            <person name="Richards T.A."/>
            <person name="Rocap G."/>
            <person name="Roy S.W."/>
            <person name="Sarai C."/>
            <person name="Schaack S."/>
            <person name="Shirato S."/>
            <person name="Slamovits C.H."/>
            <person name="Spencer D.F."/>
            <person name="Suzuki S."/>
            <person name="Worden A.Z."/>
            <person name="Zauner S."/>
            <person name="Barry K."/>
            <person name="Bell C."/>
            <person name="Bharti A.K."/>
            <person name="Crow J.A."/>
            <person name="Grimwood J."/>
            <person name="Kramer R."/>
            <person name="Lindquist E."/>
            <person name="Lucas S."/>
            <person name="Salamov A."/>
            <person name="McFadden G.I."/>
            <person name="Lane C.E."/>
            <person name="Keeling P.J."/>
            <person name="Gray M.W."/>
            <person name="Grigoriev I.V."/>
            <person name="Archibald J.M."/>
        </authorList>
    </citation>
    <scope>NUCLEOTIDE SEQUENCE</scope>
    <source>
        <strain evidence="4">CCMP2712</strain>
    </source>
</reference>
<gene>
    <name evidence="2" type="ORF">GUITHDRAFT_163200</name>
</gene>
<reference evidence="2 4" key="1">
    <citation type="journal article" date="2012" name="Nature">
        <title>Algal genomes reveal evolutionary mosaicism and the fate of nucleomorphs.</title>
        <authorList>
            <consortium name="DOE Joint Genome Institute"/>
            <person name="Curtis B.A."/>
            <person name="Tanifuji G."/>
            <person name="Burki F."/>
            <person name="Gruber A."/>
            <person name="Irimia M."/>
            <person name="Maruyama S."/>
            <person name="Arias M.C."/>
            <person name="Ball S.G."/>
            <person name="Gile G.H."/>
            <person name="Hirakawa Y."/>
            <person name="Hopkins J.F."/>
            <person name="Kuo A."/>
            <person name="Rensing S.A."/>
            <person name="Schmutz J."/>
            <person name="Symeonidi A."/>
            <person name="Elias M."/>
            <person name="Eveleigh R.J."/>
            <person name="Herman E.K."/>
            <person name="Klute M.J."/>
            <person name="Nakayama T."/>
            <person name="Obornik M."/>
            <person name="Reyes-Prieto A."/>
            <person name="Armbrust E.V."/>
            <person name="Aves S.J."/>
            <person name="Beiko R.G."/>
            <person name="Coutinho P."/>
            <person name="Dacks J.B."/>
            <person name="Durnford D.G."/>
            <person name="Fast N.M."/>
            <person name="Green B.R."/>
            <person name="Grisdale C.J."/>
            <person name="Hempel F."/>
            <person name="Henrissat B."/>
            <person name="Hoppner M.P."/>
            <person name="Ishida K."/>
            <person name="Kim E."/>
            <person name="Koreny L."/>
            <person name="Kroth P.G."/>
            <person name="Liu Y."/>
            <person name="Malik S.B."/>
            <person name="Maier U.G."/>
            <person name="McRose D."/>
            <person name="Mock T."/>
            <person name="Neilson J.A."/>
            <person name="Onodera N.T."/>
            <person name="Poole A.M."/>
            <person name="Pritham E.J."/>
            <person name="Richards T.A."/>
            <person name="Rocap G."/>
            <person name="Roy S.W."/>
            <person name="Sarai C."/>
            <person name="Schaack S."/>
            <person name="Shirato S."/>
            <person name="Slamovits C.H."/>
            <person name="Spencer D.F."/>
            <person name="Suzuki S."/>
            <person name="Worden A.Z."/>
            <person name="Zauner S."/>
            <person name="Barry K."/>
            <person name="Bell C."/>
            <person name="Bharti A.K."/>
            <person name="Crow J.A."/>
            <person name="Grimwood J."/>
            <person name="Kramer R."/>
            <person name="Lindquist E."/>
            <person name="Lucas S."/>
            <person name="Salamov A."/>
            <person name="McFadden G.I."/>
            <person name="Lane C.E."/>
            <person name="Keeling P.J."/>
            <person name="Gray M.W."/>
            <person name="Grigoriev I.V."/>
            <person name="Archibald J.M."/>
        </authorList>
    </citation>
    <scope>NUCLEOTIDE SEQUENCE</scope>
    <source>
        <strain evidence="2 4">CCMP2712</strain>
    </source>
</reference>
<evidence type="ECO:0000313" key="2">
    <source>
        <dbReference type="EMBL" id="EKX45585.1"/>
    </source>
</evidence>
<keyword evidence="1" id="KW-1133">Transmembrane helix</keyword>
<dbReference type="PaxDb" id="55529-EKX45585"/>
<proteinExistence type="predicted"/>
<dbReference type="OrthoDB" id="10316670at2759"/>
<organism evidence="2">
    <name type="scientific">Guillardia theta (strain CCMP2712)</name>
    <name type="common">Cryptophyte</name>
    <dbReference type="NCBI Taxonomy" id="905079"/>
    <lineage>
        <taxon>Eukaryota</taxon>
        <taxon>Cryptophyceae</taxon>
        <taxon>Pyrenomonadales</taxon>
        <taxon>Geminigeraceae</taxon>
        <taxon>Guillardia</taxon>
    </lineage>
</organism>
<dbReference type="Proteomes" id="UP000011087">
    <property type="component" value="Unassembled WGS sequence"/>
</dbReference>
<protein>
    <submittedName>
        <fullName evidence="2 3">Uncharacterized protein</fullName>
    </submittedName>
</protein>
<dbReference type="AlphaFoldDB" id="L1JBW0"/>